<dbReference type="STRING" id="1754191.A0A1Y1VA42"/>
<feature type="transmembrane region" description="Helical" evidence="11">
    <location>
        <begin position="6"/>
        <end position="26"/>
    </location>
</feature>
<keyword evidence="3 10" id="KW-0813">Transport</keyword>
<keyword evidence="4 9" id="KW-0812">Transmembrane</keyword>
<evidence type="ECO:0000313" key="13">
    <source>
        <dbReference type="Proteomes" id="UP000193719"/>
    </source>
</evidence>
<name>A0A1Y1VA42_9FUNG</name>
<keyword evidence="7 9" id="KW-0472">Membrane</keyword>
<dbReference type="GO" id="GO:0080122">
    <property type="term" value="F:AMP transmembrane transporter activity"/>
    <property type="evidence" value="ECO:0007669"/>
    <property type="project" value="TreeGrafter"/>
</dbReference>
<reference evidence="12 13" key="2">
    <citation type="submission" date="2016-08" db="EMBL/GenBank/DDBJ databases">
        <title>Pervasive Adenine N6-methylation of Active Genes in Fungi.</title>
        <authorList>
            <consortium name="DOE Joint Genome Institute"/>
            <person name="Mondo S.J."/>
            <person name="Dannebaum R.O."/>
            <person name="Kuo R.C."/>
            <person name="Labutti K."/>
            <person name="Haridas S."/>
            <person name="Kuo A."/>
            <person name="Salamov A."/>
            <person name="Ahrendt S.R."/>
            <person name="Lipzen A."/>
            <person name="Sullivan W."/>
            <person name="Andreopoulos W.B."/>
            <person name="Clum A."/>
            <person name="Lindquist E."/>
            <person name="Daum C."/>
            <person name="Ramamoorthy G.K."/>
            <person name="Gryganskyi A."/>
            <person name="Culley D."/>
            <person name="Magnuson J.K."/>
            <person name="James T.Y."/>
            <person name="O'Malley M.A."/>
            <person name="Stajich J.E."/>
            <person name="Spatafora J.W."/>
            <person name="Visel A."/>
            <person name="Grigoriev I.V."/>
        </authorList>
    </citation>
    <scope>NUCLEOTIDE SEQUENCE [LARGE SCALE GENOMIC DNA]</scope>
    <source>
        <strain evidence="13">finn</strain>
    </source>
</reference>
<evidence type="ECO:0000256" key="7">
    <source>
        <dbReference type="ARBA" id="ARBA00023136"/>
    </source>
</evidence>
<evidence type="ECO:0000256" key="10">
    <source>
        <dbReference type="RuleBase" id="RU000488"/>
    </source>
</evidence>
<dbReference type="PANTHER" id="PTHR45939">
    <property type="entry name" value="PEROXISOMAL MEMBRANE PROTEIN PMP34-RELATED"/>
    <property type="match status" value="1"/>
</dbReference>
<proteinExistence type="inferred from homology"/>
<feature type="repeat" description="Solcar" evidence="9">
    <location>
        <begin position="97"/>
        <end position="190"/>
    </location>
</feature>
<evidence type="ECO:0000256" key="11">
    <source>
        <dbReference type="SAM" id="Phobius"/>
    </source>
</evidence>
<reference evidence="12 13" key="1">
    <citation type="submission" date="2016-08" db="EMBL/GenBank/DDBJ databases">
        <title>Genomes of anaerobic fungi encode conserved fungal cellulosomes for biomass hydrolysis.</title>
        <authorList>
            <consortium name="DOE Joint Genome Institute"/>
            <person name="Haitjema C.H."/>
            <person name="Gilmore S.P."/>
            <person name="Henske J.K."/>
            <person name="Solomon K.V."/>
            <person name="De Groot R."/>
            <person name="Kuo A."/>
            <person name="Mondo S.J."/>
            <person name="Salamov A.A."/>
            <person name="Labutti K."/>
            <person name="Zhao Z."/>
            <person name="Chiniquy J."/>
            <person name="Barry K."/>
            <person name="Brewer H.M."/>
            <person name="Purvine S.O."/>
            <person name="Wright A.T."/>
            <person name="Boxma B."/>
            <person name="Van Alen T."/>
            <person name="Hackstein J.H."/>
            <person name="Baker S.E."/>
            <person name="Grigoriev I.V."/>
            <person name="O'Malley M.A."/>
        </authorList>
    </citation>
    <scope>NUCLEOTIDE SEQUENCE [LARGE SCALE GENOMIC DNA]</scope>
    <source>
        <strain evidence="13">finn</strain>
    </source>
</reference>
<feature type="repeat" description="Solcar" evidence="9">
    <location>
        <begin position="2"/>
        <end position="87"/>
    </location>
</feature>
<comment type="caution">
    <text evidence="12">The sequence shown here is derived from an EMBL/GenBank/DDBJ whole genome shotgun (WGS) entry which is preliminary data.</text>
</comment>
<keyword evidence="13" id="KW-1185">Reference proteome</keyword>
<evidence type="ECO:0000313" key="12">
    <source>
        <dbReference type="EMBL" id="ORX51045.1"/>
    </source>
</evidence>
<dbReference type="OrthoDB" id="2019556at2759"/>
<dbReference type="Pfam" id="PF00153">
    <property type="entry name" value="Mito_carr"/>
    <property type="match status" value="3"/>
</dbReference>
<evidence type="ECO:0000256" key="3">
    <source>
        <dbReference type="ARBA" id="ARBA00022448"/>
    </source>
</evidence>
<dbReference type="AlphaFoldDB" id="A0A1Y1VA42"/>
<dbReference type="GO" id="GO:0005778">
    <property type="term" value="C:peroxisomal membrane"/>
    <property type="evidence" value="ECO:0007669"/>
    <property type="project" value="UniProtKB-SubCell"/>
</dbReference>
<dbReference type="Proteomes" id="UP000193719">
    <property type="component" value="Unassembled WGS sequence"/>
</dbReference>
<comment type="similarity">
    <text evidence="2 10">Belongs to the mitochondrial carrier (TC 2.A.29) family.</text>
</comment>
<dbReference type="Gene3D" id="1.50.40.10">
    <property type="entry name" value="Mitochondrial carrier domain"/>
    <property type="match status" value="1"/>
</dbReference>
<accession>A0A1Y1VA42</accession>
<dbReference type="GO" id="GO:0005347">
    <property type="term" value="F:ATP transmembrane transporter activity"/>
    <property type="evidence" value="ECO:0007669"/>
    <property type="project" value="TreeGrafter"/>
</dbReference>
<evidence type="ECO:0000256" key="6">
    <source>
        <dbReference type="ARBA" id="ARBA00022989"/>
    </source>
</evidence>
<keyword evidence="8" id="KW-0576">Peroxisome</keyword>
<dbReference type="GO" id="GO:0015217">
    <property type="term" value="F:ADP transmembrane transporter activity"/>
    <property type="evidence" value="ECO:0007669"/>
    <property type="project" value="TreeGrafter"/>
</dbReference>
<evidence type="ECO:0000256" key="1">
    <source>
        <dbReference type="ARBA" id="ARBA00004585"/>
    </source>
</evidence>
<feature type="repeat" description="Solcar" evidence="9">
    <location>
        <begin position="198"/>
        <end position="287"/>
    </location>
</feature>
<dbReference type="GO" id="GO:0044610">
    <property type="term" value="F:FMN transmembrane transporter activity"/>
    <property type="evidence" value="ECO:0007669"/>
    <property type="project" value="TreeGrafter"/>
</dbReference>
<dbReference type="GO" id="GO:0051724">
    <property type="term" value="F:NAD transmembrane transporter activity"/>
    <property type="evidence" value="ECO:0007669"/>
    <property type="project" value="TreeGrafter"/>
</dbReference>
<feature type="transmembrane region" description="Helical" evidence="11">
    <location>
        <begin position="161"/>
        <end position="179"/>
    </location>
</feature>
<gene>
    <name evidence="12" type="ORF">BCR36DRAFT_351510</name>
</gene>
<dbReference type="PANTHER" id="PTHR45939:SF5">
    <property type="entry name" value="PEROXISOMAL MEMBRANE PROTEIN PMP34"/>
    <property type="match status" value="1"/>
</dbReference>
<sequence>MSNSVIHAVSGALAGTCATIVTYPLLTITLRQAVTKNNEKKSLYETVKQIVKDKKFLDLYSGLSSSIFGGAVTNGVYFFWYELSKSNIKNCTKHETMSTLESILASTCAGTATTVTTHPIWLINTRCAAKVSLANEADPSSVKSIGAIETLKRIIKEEGFFSLWNGIIPALILVSNPVIQYTTFEQLKNLLLKKKEKLGALDIFILGAIAKLCATVSTYPYTVVKSRMQLRQGTDETSKYNSTFDAFNKIIKNEGPYGLYKGIQSKIFQSVLAAAFLFMFKDKFYQYVLNIVMLKHRPQKVQTLAN</sequence>
<organism evidence="12 13">
    <name type="scientific">Piromyces finnis</name>
    <dbReference type="NCBI Taxonomy" id="1754191"/>
    <lineage>
        <taxon>Eukaryota</taxon>
        <taxon>Fungi</taxon>
        <taxon>Fungi incertae sedis</taxon>
        <taxon>Chytridiomycota</taxon>
        <taxon>Chytridiomycota incertae sedis</taxon>
        <taxon>Neocallimastigomycetes</taxon>
        <taxon>Neocallimastigales</taxon>
        <taxon>Neocallimastigaceae</taxon>
        <taxon>Piromyces</taxon>
    </lineage>
</organism>
<evidence type="ECO:0000256" key="4">
    <source>
        <dbReference type="ARBA" id="ARBA00022692"/>
    </source>
</evidence>
<evidence type="ECO:0000256" key="9">
    <source>
        <dbReference type="PROSITE-ProRule" id="PRU00282"/>
    </source>
</evidence>
<feature type="transmembrane region" description="Helical" evidence="11">
    <location>
        <begin position="59"/>
        <end position="80"/>
    </location>
</feature>
<keyword evidence="6 11" id="KW-1133">Transmembrane helix</keyword>
<evidence type="ECO:0000256" key="8">
    <source>
        <dbReference type="ARBA" id="ARBA00023140"/>
    </source>
</evidence>
<evidence type="ECO:0000256" key="5">
    <source>
        <dbReference type="ARBA" id="ARBA00022737"/>
    </source>
</evidence>
<evidence type="ECO:0000256" key="2">
    <source>
        <dbReference type="ARBA" id="ARBA00006375"/>
    </source>
</evidence>
<comment type="subcellular location">
    <subcellularLocation>
        <location evidence="1">Peroxisome membrane</location>
        <topology evidence="1">Multi-pass membrane protein</topology>
    </subcellularLocation>
</comment>
<dbReference type="InterPro" id="IPR018108">
    <property type="entry name" value="MCP_transmembrane"/>
</dbReference>
<feature type="transmembrane region" description="Helical" evidence="11">
    <location>
        <begin position="200"/>
        <end position="221"/>
    </location>
</feature>
<dbReference type="SUPFAM" id="SSF103506">
    <property type="entry name" value="Mitochondrial carrier"/>
    <property type="match status" value="1"/>
</dbReference>
<dbReference type="GO" id="GO:0015230">
    <property type="term" value="F:FAD transmembrane transporter activity"/>
    <property type="evidence" value="ECO:0007669"/>
    <property type="project" value="TreeGrafter"/>
</dbReference>
<dbReference type="InterPro" id="IPR023395">
    <property type="entry name" value="MCP_dom_sf"/>
</dbReference>
<dbReference type="InterPro" id="IPR052217">
    <property type="entry name" value="Mito/Peroxisomal_Carrier"/>
</dbReference>
<dbReference type="PROSITE" id="PS50920">
    <property type="entry name" value="SOLCAR"/>
    <property type="match status" value="3"/>
</dbReference>
<protein>
    <submittedName>
        <fullName evidence="12">Peroxisomal membrane protein</fullName>
    </submittedName>
</protein>
<dbReference type="GO" id="GO:0015228">
    <property type="term" value="F:coenzyme A transmembrane transporter activity"/>
    <property type="evidence" value="ECO:0007669"/>
    <property type="project" value="TreeGrafter"/>
</dbReference>
<dbReference type="EMBL" id="MCFH01000019">
    <property type="protein sequence ID" value="ORX51045.1"/>
    <property type="molecule type" value="Genomic_DNA"/>
</dbReference>
<keyword evidence="5" id="KW-0677">Repeat</keyword>